<dbReference type="Gene3D" id="3.40.50.720">
    <property type="entry name" value="NAD(P)-binding Rossmann-like Domain"/>
    <property type="match status" value="1"/>
</dbReference>
<dbReference type="PROSITE" id="PS00061">
    <property type="entry name" value="ADH_SHORT"/>
    <property type="match status" value="1"/>
</dbReference>
<dbReference type="Proteomes" id="UP001154400">
    <property type="component" value="Chromosome"/>
</dbReference>
<sequence>MALLENKVAFITGAARGQGRNHAVRFAQEGADIIALDICASVSDDVGYPAATPEDLEETARLVRAEGREIVTAIGDVRDQSDLQAAVDAGVERFGRLDIVVANAGISTWNRFWEMPEEQWTTMIDINLNGVWRTLKAAVPAMIDGGRGGSIIVVSSAAGIKASPGTSNYTSAKHGLVGLTKTAAIELGEFGIRVNSIHPGAVDTPMGQDANVGKILAQYPRYIDNYKWPLAGLSKCSVDDVSEVVLYLASDRSRTVTGSQMSLDLGITSI</sequence>
<organism evidence="4">
    <name type="scientific">Rhodococcus hoagii (strain 103S)</name>
    <name type="common">Rhodococcus equi</name>
    <dbReference type="NCBI Taxonomy" id="685727"/>
    <lineage>
        <taxon>Bacteria</taxon>
        <taxon>Bacillati</taxon>
        <taxon>Actinomycetota</taxon>
        <taxon>Actinomycetes</taxon>
        <taxon>Mycobacteriales</taxon>
        <taxon>Nocardiaceae</taxon>
        <taxon>Prescottella</taxon>
    </lineage>
</organism>
<dbReference type="PANTHER" id="PTHR24321:SF8">
    <property type="entry name" value="ESTRADIOL 17-BETA-DEHYDROGENASE 8-RELATED"/>
    <property type="match status" value="1"/>
</dbReference>
<dbReference type="KEGG" id="req:REQ_44730"/>
<dbReference type="GO" id="GO:0016491">
    <property type="term" value="F:oxidoreductase activity"/>
    <property type="evidence" value="ECO:0007669"/>
    <property type="project" value="UniProtKB-KW"/>
</dbReference>
<evidence type="ECO:0000256" key="2">
    <source>
        <dbReference type="ARBA" id="ARBA00023002"/>
    </source>
</evidence>
<dbReference type="RefSeq" id="WP_013417507.1">
    <property type="nucleotide sequence ID" value="NC_014659.1"/>
</dbReference>
<dbReference type="NCBIfam" id="TIGR03971">
    <property type="entry name" value="SDR_subfam_1"/>
    <property type="match status" value="1"/>
</dbReference>
<dbReference type="NCBIfam" id="NF009467">
    <property type="entry name" value="PRK12826.1-3"/>
    <property type="match status" value="1"/>
</dbReference>
<dbReference type="PRINTS" id="PR00080">
    <property type="entry name" value="SDRFAMILY"/>
</dbReference>
<evidence type="ECO:0000313" key="5">
    <source>
        <dbReference type="Proteomes" id="UP000006892"/>
    </source>
</evidence>
<dbReference type="SUPFAM" id="SSF51735">
    <property type="entry name" value="NAD(P)-binding Rossmann-fold domains"/>
    <property type="match status" value="1"/>
</dbReference>
<keyword evidence="2" id="KW-0560">Oxidoreductase</keyword>
<dbReference type="EMBL" id="FN563149">
    <property type="protein sequence ID" value="CBH50434.1"/>
    <property type="molecule type" value="Genomic_DNA"/>
</dbReference>
<evidence type="ECO:0000313" key="4">
    <source>
        <dbReference type="EMBL" id="CBH50434.1"/>
    </source>
</evidence>
<accession>A0A3S5YD92</accession>
<evidence type="ECO:0000256" key="3">
    <source>
        <dbReference type="ARBA" id="ARBA00023027"/>
    </source>
</evidence>
<comment type="similarity">
    <text evidence="1">Belongs to the short-chain dehydrogenases/reductases (SDR) family.</text>
</comment>
<dbReference type="InterPro" id="IPR023985">
    <property type="entry name" value="SDR_subfam_1"/>
</dbReference>
<dbReference type="InterPro" id="IPR036291">
    <property type="entry name" value="NAD(P)-bd_dom_sf"/>
</dbReference>
<name>A0A3S5YD92_RHOH1</name>
<keyword evidence="3" id="KW-0520">NAD</keyword>
<dbReference type="PANTHER" id="PTHR24321">
    <property type="entry name" value="DEHYDROGENASES, SHORT CHAIN"/>
    <property type="match status" value="1"/>
</dbReference>
<gene>
    <name evidence="4" type="ordered locus">REQ_44730</name>
</gene>
<dbReference type="PRINTS" id="PR00081">
    <property type="entry name" value="GDHRDH"/>
</dbReference>
<dbReference type="InterPro" id="IPR002347">
    <property type="entry name" value="SDR_fam"/>
</dbReference>
<dbReference type="FunFam" id="3.40.50.720:FF:000084">
    <property type="entry name" value="Short-chain dehydrogenase reductase"/>
    <property type="match status" value="1"/>
</dbReference>
<dbReference type="Pfam" id="PF13561">
    <property type="entry name" value="adh_short_C2"/>
    <property type="match status" value="1"/>
</dbReference>
<dbReference type="InterPro" id="IPR020904">
    <property type="entry name" value="Sc_DH/Rdtase_CS"/>
</dbReference>
<protein>
    <submittedName>
        <fullName evidence="4">Short chain dehydrogenase/reductase</fullName>
    </submittedName>
</protein>
<reference evidence="4" key="1">
    <citation type="journal article" date="2010" name="PLoS Genet.">
        <title>The genome of a pathogenic rhodococcus: cooptive virulence underpinned by key gene acquisitions.</title>
        <authorList>
            <person name="Letek M."/>
            <person name="Gonzalez P."/>
            <person name="Macarthur I."/>
            <person name="Rodriguez H."/>
            <person name="Freeman T.C."/>
            <person name="Valero-Rello A."/>
            <person name="Blanco M."/>
            <person name="Buckley T."/>
            <person name="Cherevach I."/>
            <person name="Fahey R."/>
            <person name="Hapeshi A."/>
            <person name="Holdstock J."/>
            <person name="Leadon D."/>
            <person name="Navas J."/>
            <person name="Ocampo A."/>
            <person name="Quail M.A."/>
            <person name="Sanders M."/>
            <person name="Scortti M.M."/>
            <person name="Prescott J.F."/>
            <person name="Fogarty U."/>
            <person name="Meijer W.G."/>
            <person name="Parkhill J."/>
            <person name="Bentley S.D."/>
            <person name="Vazquez-Boland J.A."/>
        </authorList>
    </citation>
    <scope>NUCLEOTIDE SEQUENCE [LARGE SCALE GENOMIC DNA]</scope>
    <source>
        <strain evidence="4 5">103S</strain>
    </source>
</reference>
<evidence type="ECO:0000256" key="1">
    <source>
        <dbReference type="ARBA" id="ARBA00006484"/>
    </source>
</evidence>
<proteinExistence type="inferred from homology"/>
<dbReference type="AlphaFoldDB" id="A0A3S5YD92"/>
<dbReference type="CDD" id="cd05233">
    <property type="entry name" value="SDR_c"/>
    <property type="match status" value="1"/>
</dbReference>